<dbReference type="PATRIC" id="fig|379893.4.peg.3803"/>
<accession>A0A0L0GXI8</accession>
<sequence length="78" mass="8801">MEFTKEQLITHITRHSDEISRLIKQQSHHDNEYRKKLLAVNEIALAALTAEPAKCGHVNLDCDDGKAVCLSCGKVWEV</sequence>
<reference evidence="1 2" key="1">
    <citation type="journal article" date="2015" name="Appl. Environ. Microbiol.">
        <title>The Enterobacterium Trabulsiella odontotermitis Presents Novel Adaptations Related to Its Association with Fungus-Growing Termites.</title>
        <authorList>
            <person name="Sapountzis P."/>
            <person name="Gruntjes T."/>
            <person name="Otani S."/>
            <person name="Estevez J."/>
            <person name="da Costa R.R."/>
            <person name="Plunkett G.3rd."/>
            <person name="Perna N.T."/>
            <person name="Poulsen M."/>
        </authorList>
    </citation>
    <scope>NUCLEOTIDE SEQUENCE [LARGE SCALE GENOMIC DNA]</scope>
    <source>
        <strain evidence="1 2">12</strain>
    </source>
</reference>
<organism evidence="1 2">
    <name type="scientific">Trabulsiella odontotermitis</name>
    <dbReference type="NCBI Taxonomy" id="379893"/>
    <lineage>
        <taxon>Bacteria</taxon>
        <taxon>Pseudomonadati</taxon>
        <taxon>Pseudomonadota</taxon>
        <taxon>Gammaproteobacteria</taxon>
        <taxon>Enterobacterales</taxon>
        <taxon>Enterobacteriaceae</taxon>
        <taxon>Trabulsiella</taxon>
    </lineage>
</organism>
<dbReference type="Proteomes" id="UP000037393">
    <property type="component" value="Unassembled WGS sequence"/>
</dbReference>
<dbReference type="EMBL" id="JNGI01000048">
    <property type="protein sequence ID" value="KNC93627.1"/>
    <property type="molecule type" value="Genomic_DNA"/>
</dbReference>
<protein>
    <submittedName>
        <fullName evidence="1">Uncharacterized protein</fullName>
    </submittedName>
</protein>
<keyword evidence="2" id="KW-1185">Reference proteome</keyword>
<comment type="caution">
    <text evidence="1">The sequence shown here is derived from an EMBL/GenBank/DDBJ whole genome shotgun (WGS) entry which is preliminary data.</text>
</comment>
<dbReference type="AlphaFoldDB" id="A0A0L0GXI8"/>
<gene>
    <name evidence="1" type="ORF">GM31_18765</name>
</gene>
<proteinExistence type="predicted"/>
<name>A0A0L0GXI8_9ENTR</name>
<evidence type="ECO:0000313" key="2">
    <source>
        <dbReference type="Proteomes" id="UP000037393"/>
    </source>
</evidence>
<evidence type="ECO:0000313" key="1">
    <source>
        <dbReference type="EMBL" id="KNC93627.1"/>
    </source>
</evidence>